<dbReference type="InterPro" id="IPR001128">
    <property type="entry name" value="Cyt_P450"/>
</dbReference>
<gene>
    <name evidence="8" type="ORF">FE257_007387</name>
</gene>
<proteinExistence type="inferred from homology"/>
<accession>A0AAD4CMK3</accession>
<keyword evidence="7" id="KW-0503">Monooxygenase</keyword>
<evidence type="ECO:0000256" key="3">
    <source>
        <dbReference type="ARBA" id="ARBA00022617"/>
    </source>
</evidence>
<name>A0AAD4CMK3_ASPNN</name>
<dbReference type="Pfam" id="PF00067">
    <property type="entry name" value="p450"/>
    <property type="match status" value="1"/>
</dbReference>
<evidence type="ECO:0000256" key="1">
    <source>
        <dbReference type="ARBA" id="ARBA00001971"/>
    </source>
</evidence>
<dbReference type="SUPFAM" id="SSF48264">
    <property type="entry name" value="Cytochrome P450"/>
    <property type="match status" value="1"/>
</dbReference>
<keyword evidence="6" id="KW-0408">Iron</keyword>
<dbReference type="CDD" id="cd11041">
    <property type="entry name" value="CYP503A1-like"/>
    <property type="match status" value="1"/>
</dbReference>
<dbReference type="PANTHER" id="PTHR46206:SF2">
    <property type="entry name" value="CYTOCHROME P450 MONOOXYGENASE AUSG-RELATED"/>
    <property type="match status" value="1"/>
</dbReference>
<evidence type="ECO:0000313" key="8">
    <source>
        <dbReference type="EMBL" id="KAF9889279.1"/>
    </source>
</evidence>
<dbReference type="GO" id="GO:0020037">
    <property type="term" value="F:heme binding"/>
    <property type="evidence" value="ECO:0007669"/>
    <property type="project" value="InterPro"/>
</dbReference>
<sequence length="512" mass="58800">MPVNLEDAISKYRHFELTSPYLLYGLGIVVLCYWWKSTALKNPSKLPVIGRRWYEFSYGPAKQRFQDDCLGLVRSCQEKYGDAFYLYTDSTYRLILCRKYVDMIRNEKGLSFIKGLAMKMDIGVPGFEPFASMTSDKKIVHAVTRHSLNRHLGTFIEPLNEESDYALRQVWTDNPEFHEVMLKDCVFKVFSQIMSRTFINDQDYYRNPEWVNASSEYVELSAIAGFELRRYPKWAKPLAARFSPNCRKLRSLFKHINALLMPLKEKLDKQGLEADPKNPLSFLHQKLPGQSEELVSMIIGLCLVSYDGGGELFTHVLHSVWGNDQLVNDLRSEIVTVVGKEGFNRNSLQNLVLMDSVLKEAQRLHPESVLLLQRLALEKVVLADGLIIPKDTPIMVSAAHALDASVWPDGDKFDGYRFFHLRQKADPSLNQASYSFTSTSPDHFSFGHGSQACPGRFFASYMQKILLCHMLMKYDVSVTIPEDGAWFNRGQTHVAHPELKARVRRRKEEIQF</sequence>
<comment type="similarity">
    <text evidence="2">Belongs to the cytochrome P450 family.</text>
</comment>
<dbReference type="GO" id="GO:0019748">
    <property type="term" value="P:secondary metabolic process"/>
    <property type="evidence" value="ECO:0007669"/>
    <property type="project" value="UniProtKB-ARBA"/>
</dbReference>
<organism evidence="8 9">
    <name type="scientific">Aspergillus nanangensis</name>
    <dbReference type="NCBI Taxonomy" id="2582783"/>
    <lineage>
        <taxon>Eukaryota</taxon>
        <taxon>Fungi</taxon>
        <taxon>Dikarya</taxon>
        <taxon>Ascomycota</taxon>
        <taxon>Pezizomycotina</taxon>
        <taxon>Eurotiomycetes</taxon>
        <taxon>Eurotiomycetidae</taxon>
        <taxon>Eurotiales</taxon>
        <taxon>Aspergillaceae</taxon>
        <taxon>Aspergillus</taxon>
        <taxon>Aspergillus subgen. Circumdati</taxon>
    </lineage>
</organism>
<keyword evidence="9" id="KW-1185">Reference proteome</keyword>
<evidence type="ECO:0000256" key="6">
    <source>
        <dbReference type="ARBA" id="ARBA00023004"/>
    </source>
</evidence>
<dbReference type="PANTHER" id="PTHR46206">
    <property type="entry name" value="CYTOCHROME P450"/>
    <property type="match status" value="1"/>
</dbReference>
<dbReference type="GO" id="GO:0005506">
    <property type="term" value="F:iron ion binding"/>
    <property type="evidence" value="ECO:0007669"/>
    <property type="project" value="InterPro"/>
</dbReference>
<reference evidence="8" key="1">
    <citation type="journal article" date="2019" name="Beilstein J. Org. Chem.">
        <title>Nanangenines: drimane sesquiterpenoids as the dominant metabolite cohort of a novel Australian fungus, Aspergillus nanangensis.</title>
        <authorList>
            <person name="Lacey H.J."/>
            <person name="Gilchrist C.L.M."/>
            <person name="Crombie A."/>
            <person name="Kalaitzis J.A."/>
            <person name="Vuong D."/>
            <person name="Rutledge P.J."/>
            <person name="Turner P."/>
            <person name="Pitt J.I."/>
            <person name="Lacey E."/>
            <person name="Chooi Y.H."/>
            <person name="Piggott A.M."/>
        </authorList>
    </citation>
    <scope>NUCLEOTIDE SEQUENCE</scope>
    <source>
        <strain evidence="8">MST-FP2251</strain>
    </source>
</reference>
<keyword evidence="5" id="KW-0560">Oxidoreductase</keyword>
<dbReference type="AlphaFoldDB" id="A0AAD4CMK3"/>
<dbReference type="InterPro" id="IPR036396">
    <property type="entry name" value="Cyt_P450_sf"/>
</dbReference>
<keyword evidence="4" id="KW-0479">Metal-binding</keyword>
<protein>
    <recommendedName>
        <fullName evidence="10">Cytochrome P450</fullName>
    </recommendedName>
</protein>
<evidence type="ECO:0000256" key="4">
    <source>
        <dbReference type="ARBA" id="ARBA00022723"/>
    </source>
</evidence>
<comment type="caution">
    <text evidence="8">The sequence shown here is derived from an EMBL/GenBank/DDBJ whole genome shotgun (WGS) entry which is preliminary data.</text>
</comment>
<evidence type="ECO:0000313" key="9">
    <source>
        <dbReference type="Proteomes" id="UP001194746"/>
    </source>
</evidence>
<evidence type="ECO:0008006" key="10">
    <source>
        <dbReference type="Google" id="ProtNLM"/>
    </source>
</evidence>
<dbReference type="GO" id="GO:0016705">
    <property type="term" value="F:oxidoreductase activity, acting on paired donors, with incorporation or reduction of molecular oxygen"/>
    <property type="evidence" value="ECO:0007669"/>
    <property type="project" value="InterPro"/>
</dbReference>
<dbReference type="Proteomes" id="UP001194746">
    <property type="component" value="Unassembled WGS sequence"/>
</dbReference>
<dbReference type="EMBL" id="VCAU01000037">
    <property type="protein sequence ID" value="KAF9889279.1"/>
    <property type="molecule type" value="Genomic_DNA"/>
</dbReference>
<keyword evidence="3" id="KW-0349">Heme</keyword>
<dbReference type="GO" id="GO:0004497">
    <property type="term" value="F:monooxygenase activity"/>
    <property type="evidence" value="ECO:0007669"/>
    <property type="project" value="UniProtKB-KW"/>
</dbReference>
<comment type="cofactor">
    <cofactor evidence="1">
        <name>heme</name>
        <dbReference type="ChEBI" id="CHEBI:30413"/>
    </cofactor>
</comment>
<evidence type="ECO:0000256" key="7">
    <source>
        <dbReference type="ARBA" id="ARBA00023033"/>
    </source>
</evidence>
<dbReference type="Gene3D" id="1.10.630.10">
    <property type="entry name" value="Cytochrome P450"/>
    <property type="match status" value="1"/>
</dbReference>
<evidence type="ECO:0000256" key="5">
    <source>
        <dbReference type="ARBA" id="ARBA00023002"/>
    </source>
</evidence>
<evidence type="ECO:0000256" key="2">
    <source>
        <dbReference type="ARBA" id="ARBA00010617"/>
    </source>
</evidence>
<reference evidence="8" key="2">
    <citation type="submission" date="2020-02" db="EMBL/GenBank/DDBJ databases">
        <authorList>
            <person name="Gilchrist C.L.M."/>
            <person name="Chooi Y.-H."/>
        </authorList>
    </citation>
    <scope>NUCLEOTIDE SEQUENCE</scope>
    <source>
        <strain evidence="8">MST-FP2251</strain>
    </source>
</reference>